<name>A0A853CK71_9ACTN</name>
<dbReference type="Pfam" id="PF03816">
    <property type="entry name" value="LytR_cpsA_psr"/>
    <property type="match status" value="1"/>
</dbReference>
<dbReference type="AlphaFoldDB" id="A0A853CK71"/>
<dbReference type="EMBL" id="JACBZT010000001">
    <property type="protein sequence ID" value="NYJ06383.1"/>
    <property type="molecule type" value="Genomic_DNA"/>
</dbReference>
<dbReference type="RefSeq" id="WP_218859270.1">
    <property type="nucleotide sequence ID" value="NZ_JACBZT010000001.1"/>
</dbReference>
<comment type="similarity">
    <text evidence="1">Belongs to the LytR/CpsA/Psr (LCP) family.</text>
</comment>
<keyword evidence="4" id="KW-1185">Reference proteome</keyword>
<proteinExistence type="inferred from homology"/>
<evidence type="ECO:0000313" key="3">
    <source>
        <dbReference type="EMBL" id="NYJ06383.1"/>
    </source>
</evidence>
<dbReference type="InterPro" id="IPR004474">
    <property type="entry name" value="LytR_CpsA_psr"/>
</dbReference>
<dbReference type="InterPro" id="IPR050922">
    <property type="entry name" value="LytR/CpsA/Psr_CW_biosynth"/>
</dbReference>
<feature type="domain" description="Cell envelope-related transcriptional attenuator" evidence="2">
    <location>
        <begin position="87"/>
        <end position="239"/>
    </location>
</feature>
<gene>
    <name evidence="3" type="ORF">GGQ55_002661</name>
</gene>
<dbReference type="Gene3D" id="3.40.630.190">
    <property type="entry name" value="LCP protein"/>
    <property type="match status" value="1"/>
</dbReference>
<accession>A0A853CK71</accession>
<protein>
    <submittedName>
        <fullName evidence="3">LCP family protein required for cell wall assembly</fullName>
    </submittedName>
</protein>
<dbReference type="NCBIfam" id="TIGR00350">
    <property type="entry name" value="lytR_cpsA_psr"/>
    <property type="match status" value="1"/>
</dbReference>
<reference evidence="3 4" key="1">
    <citation type="submission" date="2020-07" db="EMBL/GenBank/DDBJ databases">
        <title>Sequencing the genomes of 1000 actinobacteria strains.</title>
        <authorList>
            <person name="Klenk H.-P."/>
        </authorList>
    </citation>
    <scope>NUCLEOTIDE SEQUENCE [LARGE SCALE GENOMIC DNA]</scope>
    <source>
        <strain evidence="3 4">DSM 104001</strain>
    </source>
</reference>
<evidence type="ECO:0000259" key="2">
    <source>
        <dbReference type="Pfam" id="PF03816"/>
    </source>
</evidence>
<evidence type="ECO:0000313" key="4">
    <source>
        <dbReference type="Proteomes" id="UP000541969"/>
    </source>
</evidence>
<dbReference type="PANTHER" id="PTHR33392">
    <property type="entry name" value="POLYISOPRENYL-TEICHOIC ACID--PEPTIDOGLYCAN TEICHOIC ACID TRANSFERASE TAGU"/>
    <property type="match status" value="1"/>
</dbReference>
<dbReference type="Proteomes" id="UP000541969">
    <property type="component" value="Unassembled WGS sequence"/>
</dbReference>
<comment type="caution">
    <text evidence="3">The sequence shown here is derived from an EMBL/GenBank/DDBJ whole genome shotgun (WGS) entry which is preliminary data.</text>
</comment>
<evidence type="ECO:0000256" key="1">
    <source>
        <dbReference type="ARBA" id="ARBA00006068"/>
    </source>
</evidence>
<organism evidence="3 4">
    <name type="scientific">Petropleomorpha daqingensis</name>
    <dbReference type="NCBI Taxonomy" id="2026353"/>
    <lineage>
        <taxon>Bacteria</taxon>
        <taxon>Bacillati</taxon>
        <taxon>Actinomycetota</taxon>
        <taxon>Actinomycetes</taxon>
        <taxon>Geodermatophilales</taxon>
        <taxon>Geodermatophilaceae</taxon>
        <taxon>Petropleomorpha</taxon>
    </lineage>
</organism>
<dbReference type="PANTHER" id="PTHR33392:SF6">
    <property type="entry name" value="POLYISOPRENYL-TEICHOIC ACID--PEPTIDOGLYCAN TEICHOIC ACID TRANSFERASE TAGU"/>
    <property type="match status" value="1"/>
</dbReference>
<sequence length="357" mass="36532">MRLAVRISRGLATLVSLAVLVGSGYGWVAYRTLGDSITHVAGLPAGNGAADDPAENILLVGDDHRPANASPQVLAELSTGEDGGSTNTDTMMVLHTPAAGGKPTVISLPRDSWVDIPGVGKGKLNSAFADGAADGGGDAGGMKLLIETVQNLTGLQIDHFARVSLLGFYEIAQVLGPIQVCLNQAVDDPYSGTVLPAGVSTLDAKQALSFVRQRHGLPRGDLDREVRQQYFLAAELGKVSSSGVLLNPVRLHRLLSAVGSAVQTDPGLDLLSFASQFSSLSAGDVTFTTIPTLGTPTIRDSSGANVSIVAVDTAALPAFITRIVGEPSAYTDATAAVPSSVTVWVVNGTGQAGLAAG</sequence>